<sequence length="247" mass="27560">MLPTHQIHPSIRVLTMTVVMHISVNISSALMQPAMAADIRFGGIVPGMGVIQKNMNSMRELKFTDMVPQHTDFSCGAAALATILNYAYNKNLTEEDVIEGLLEVSDSEIVRQKGFSLLDIKNYTQSIGFRGRGYNVNPATLEKVTIPTIVLLNYKGYKHFVVLKKSTAEKVYIADPALGNRIMKRAEFDANWNGIVFAVIGQDFDRESILLRPKEQLTAKTLTDSFHPLTDAELFDFGFVRSDMLGL</sequence>
<dbReference type="GO" id="GO:0005524">
    <property type="term" value="F:ATP binding"/>
    <property type="evidence" value="ECO:0007669"/>
    <property type="project" value="InterPro"/>
</dbReference>
<dbReference type="EMBL" id="PQVH01000005">
    <property type="protein sequence ID" value="TFW72565.1"/>
    <property type="molecule type" value="Genomic_DNA"/>
</dbReference>
<dbReference type="Pfam" id="PF03412">
    <property type="entry name" value="Peptidase_C39"/>
    <property type="match status" value="1"/>
</dbReference>
<dbReference type="RefSeq" id="WP_135276603.1">
    <property type="nucleotide sequence ID" value="NZ_PQVH01000005.1"/>
</dbReference>
<dbReference type="InterPro" id="IPR005074">
    <property type="entry name" value="Peptidase_C39"/>
</dbReference>
<protein>
    <submittedName>
        <fullName evidence="2">Peptidase C39</fullName>
    </submittedName>
</protein>
<dbReference type="PROSITE" id="PS50990">
    <property type="entry name" value="PEPTIDASE_C39"/>
    <property type="match status" value="1"/>
</dbReference>
<reference evidence="2 3" key="1">
    <citation type="submission" date="2018-02" db="EMBL/GenBank/DDBJ databases">
        <title>A novel lanthanide dependent methylotroph, Methylotenera sp. La3113.</title>
        <authorList>
            <person name="Lv H."/>
            <person name="Tani A."/>
        </authorList>
    </citation>
    <scope>NUCLEOTIDE SEQUENCE [LARGE SCALE GENOMIC DNA]</scope>
    <source>
        <strain evidence="2 3">La3113</strain>
    </source>
</reference>
<comment type="caution">
    <text evidence="2">The sequence shown here is derived from an EMBL/GenBank/DDBJ whole genome shotgun (WGS) entry which is preliminary data.</text>
</comment>
<dbReference type="Gene3D" id="3.90.70.10">
    <property type="entry name" value="Cysteine proteinases"/>
    <property type="match status" value="1"/>
</dbReference>
<gene>
    <name evidence="2" type="ORF">C3Y98_02865</name>
</gene>
<organism evidence="2 3">
    <name type="scientific">Methylotenera oryzisoli</name>
    <dbReference type="NCBI Taxonomy" id="2080758"/>
    <lineage>
        <taxon>Bacteria</taxon>
        <taxon>Pseudomonadati</taxon>
        <taxon>Pseudomonadota</taxon>
        <taxon>Betaproteobacteria</taxon>
        <taxon>Nitrosomonadales</taxon>
        <taxon>Methylophilaceae</taxon>
        <taxon>Methylotenera</taxon>
    </lineage>
</organism>
<evidence type="ECO:0000313" key="3">
    <source>
        <dbReference type="Proteomes" id="UP000297706"/>
    </source>
</evidence>
<keyword evidence="3" id="KW-1185">Reference proteome</keyword>
<evidence type="ECO:0000259" key="1">
    <source>
        <dbReference type="PROSITE" id="PS50990"/>
    </source>
</evidence>
<feature type="domain" description="Peptidase C39" evidence="1">
    <location>
        <begin position="69"/>
        <end position="199"/>
    </location>
</feature>
<dbReference type="AlphaFoldDB" id="A0A4Y9VTX1"/>
<proteinExistence type="predicted"/>
<dbReference type="Proteomes" id="UP000297706">
    <property type="component" value="Unassembled WGS sequence"/>
</dbReference>
<dbReference type="OrthoDB" id="13401at2"/>
<dbReference type="GO" id="GO:0016020">
    <property type="term" value="C:membrane"/>
    <property type="evidence" value="ECO:0007669"/>
    <property type="project" value="InterPro"/>
</dbReference>
<dbReference type="GO" id="GO:0006508">
    <property type="term" value="P:proteolysis"/>
    <property type="evidence" value="ECO:0007669"/>
    <property type="project" value="InterPro"/>
</dbReference>
<dbReference type="CDD" id="cd02423">
    <property type="entry name" value="Peptidase_C39G"/>
    <property type="match status" value="1"/>
</dbReference>
<accession>A0A4Y9VTX1</accession>
<name>A0A4Y9VTX1_9PROT</name>
<evidence type="ECO:0000313" key="2">
    <source>
        <dbReference type="EMBL" id="TFW72565.1"/>
    </source>
</evidence>
<dbReference type="GO" id="GO:0008233">
    <property type="term" value="F:peptidase activity"/>
    <property type="evidence" value="ECO:0007669"/>
    <property type="project" value="InterPro"/>
</dbReference>